<dbReference type="SUPFAM" id="SSF48317">
    <property type="entry name" value="Acid phosphatase/Vanadium-dependent haloperoxidase"/>
    <property type="match status" value="1"/>
</dbReference>
<dbReference type="Proteomes" id="UP000234503">
    <property type="component" value="Unassembled WGS sequence"/>
</dbReference>
<feature type="transmembrane region" description="Helical" evidence="1">
    <location>
        <begin position="118"/>
        <end position="136"/>
    </location>
</feature>
<keyword evidence="1" id="KW-0812">Transmembrane</keyword>
<gene>
    <name evidence="3" type="ORF">CYR32_16940</name>
</gene>
<evidence type="ECO:0000259" key="2">
    <source>
        <dbReference type="Pfam" id="PF01569"/>
    </source>
</evidence>
<feature type="transmembrane region" description="Helical" evidence="1">
    <location>
        <begin position="197"/>
        <end position="217"/>
    </location>
</feature>
<keyword evidence="1" id="KW-0472">Membrane</keyword>
<evidence type="ECO:0000256" key="1">
    <source>
        <dbReference type="SAM" id="Phobius"/>
    </source>
</evidence>
<dbReference type="EMBL" id="PJZH01000023">
    <property type="protein sequence ID" value="PLR31545.1"/>
    <property type="molecule type" value="Genomic_DNA"/>
</dbReference>
<dbReference type="Pfam" id="PF01569">
    <property type="entry name" value="PAP2"/>
    <property type="match status" value="1"/>
</dbReference>
<evidence type="ECO:0000313" key="4">
    <source>
        <dbReference type="Proteomes" id="UP000234503"/>
    </source>
</evidence>
<feature type="transmembrane region" description="Helical" evidence="1">
    <location>
        <begin position="229"/>
        <end position="245"/>
    </location>
</feature>
<evidence type="ECO:0000313" key="3">
    <source>
        <dbReference type="EMBL" id="PLR31545.1"/>
    </source>
</evidence>
<protein>
    <submittedName>
        <fullName evidence="3">Phosphoesterase</fullName>
    </submittedName>
</protein>
<accession>A0A2N5DWJ5</accession>
<proteinExistence type="predicted"/>
<dbReference type="AlphaFoldDB" id="A0A2N5DWJ5"/>
<keyword evidence="4" id="KW-1185">Reference proteome</keyword>
<dbReference type="CDD" id="cd03396">
    <property type="entry name" value="PAP2_like_6"/>
    <property type="match status" value="1"/>
</dbReference>
<comment type="caution">
    <text evidence="3">The sequence shown here is derived from an EMBL/GenBank/DDBJ whole genome shotgun (WGS) entry which is preliminary data.</text>
</comment>
<name>A0A2N5DWJ5_9GAMM</name>
<dbReference type="RefSeq" id="WP_101826327.1">
    <property type="nucleotide sequence ID" value="NZ_PJZH01000023.1"/>
</dbReference>
<keyword evidence="1" id="KW-1133">Transmembrane helix</keyword>
<dbReference type="InterPro" id="IPR000326">
    <property type="entry name" value="PAP2/HPO"/>
</dbReference>
<feature type="transmembrane region" description="Helical" evidence="1">
    <location>
        <begin position="172"/>
        <end position="190"/>
    </location>
</feature>
<dbReference type="Gene3D" id="1.20.144.10">
    <property type="entry name" value="Phosphatidic acid phosphatase type 2/haloperoxidase"/>
    <property type="match status" value="1"/>
</dbReference>
<organism evidence="3 4">
    <name type="scientific">Chimaeribacter coloradensis</name>
    <dbReference type="NCBI Taxonomy" id="2060068"/>
    <lineage>
        <taxon>Bacteria</taxon>
        <taxon>Pseudomonadati</taxon>
        <taxon>Pseudomonadota</taxon>
        <taxon>Gammaproteobacteria</taxon>
        <taxon>Enterobacterales</taxon>
        <taxon>Yersiniaceae</taxon>
        <taxon>Chimaeribacter</taxon>
    </lineage>
</organism>
<dbReference type="InterPro" id="IPR036938">
    <property type="entry name" value="PAP2/HPO_sf"/>
</dbReference>
<feature type="transmembrane region" description="Helical" evidence="1">
    <location>
        <begin position="38"/>
        <end position="56"/>
    </location>
</feature>
<sequence>MSPEGAVKSLLSRAVDLNRASTAPVIKIFPLYSLSRRFYCFQVFGLLISGLLFVWLSRHAQFDLALSRIWFDPLSGHFPLQENVWLDLINHRLLKQGVIAGALLGLLWGGVRREPRVVLVMLMFAVGPLVVGLLKATSAHSCPWDLTLFGGKAADFPLFGAVPENAGPGRCFPGGHASSGFSVMALFFLFYPQRQRLAWACWGAGIALGLVMGYGQVMRGAHFFTHNLWAGWWVWVSQLAVFGWVDGYRRIKLRKSNGTT</sequence>
<feature type="transmembrane region" description="Helical" evidence="1">
    <location>
        <begin position="93"/>
        <end position="111"/>
    </location>
</feature>
<dbReference type="OrthoDB" id="7348799at2"/>
<feature type="domain" description="Phosphatidic acid phosphatase type 2/haloperoxidase" evidence="2">
    <location>
        <begin position="118"/>
        <end position="246"/>
    </location>
</feature>
<reference evidence="3 4" key="1">
    <citation type="submission" date="2017-12" db="EMBL/GenBank/DDBJ databases">
        <title>Characterization of six clinical isolates of Enterochimera gen. nov., a novel genus of the Yersiniaciae family and the three species Enterochimera arupensis sp. nov., Enterochimera coloradensis sp. nov, and Enterochimera californica sp. nov.</title>
        <authorList>
            <person name="Rossi A."/>
            <person name="Fisher M."/>
        </authorList>
    </citation>
    <scope>NUCLEOTIDE SEQUENCE [LARGE SCALE GENOMIC DNA]</scope>
    <source>
        <strain evidence="4">2016-Iso4</strain>
    </source>
</reference>